<organism evidence="1 2">
    <name type="scientific">Hypoxylon rubiginosum</name>
    <dbReference type="NCBI Taxonomy" id="110542"/>
    <lineage>
        <taxon>Eukaryota</taxon>
        <taxon>Fungi</taxon>
        <taxon>Dikarya</taxon>
        <taxon>Ascomycota</taxon>
        <taxon>Pezizomycotina</taxon>
        <taxon>Sordariomycetes</taxon>
        <taxon>Xylariomycetidae</taxon>
        <taxon>Xylariales</taxon>
        <taxon>Hypoxylaceae</taxon>
        <taxon>Hypoxylon</taxon>
    </lineage>
</organism>
<evidence type="ECO:0000313" key="2">
    <source>
        <dbReference type="Proteomes" id="UP001497700"/>
    </source>
</evidence>
<evidence type="ECO:0000313" key="1">
    <source>
        <dbReference type="EMBL" id="KAI4858833.1"/>
    </source>
</evidence>
<keyword evidence="2" id="KW-1185">Reference proteome</keyword>
<reference evidence="1 2" key="1">
    <citation type="journal article" date="2022" name="New Phytol.">
        <title>Ecological generalism drives hyperdiversity of secondary metabolite gene clusters in xylarialean endophytes.</title>
        <authorList>
            <person name="Franco M.E.E."/>
            <person name="Wisecaver J.H."/>
            <person name="Arnold A.E."/>
            <person name="Ju Y.M."/>
            <person name="Slot J.C."/>
            <person name="Ahrendt S."/>
            <person name="Moore L.P."/>
            <person name="Eastman K.E."/>
            <person name="Scott K."/>
            <person name="Konkel Z."/>
            <person name="Mondo S.J."/>
            <person name="Kuo A."/>
            <person name="Hayes R.D."/>
            <person name="Haridas S."/>
            <person name="Andreopoulos B."/>
            <person name="Riley R."/>
            <person name="LaButti K."/>
            <person name="Pangilinan J."/>
            <person name="Lipzen A."/>
            <person name="Amirebrahimi M."/>
            <person name="Yan J."/>
            <person name="Adam C."/>
            <person name="Keymanesh K."/>
            <person name="Ng V."/>
            <person name="Louie K."/>
            <person name="Northen T."/>
            <person name="Drula E."/>
            <person name="Henrissat B."/>
            <person name="Hsieh H.M."/>
            <person name="Youens-Clark K."/>
            <person name="Lutzoni F."/>
            <person name="Miadlikowska J."/>
            <person name="Eastwood D.C."/>
            <person name="Hamelin R.C."/>
            <person name="Grigoriev I.V."/>
            <person name="U'Ren J.M."/>
        </authorList>
    </citation>
    <scope>NUCLEOTIDE SEQUENCE [LARGE SCALE GENOMIC DNA]</scope>
    <source>
        <strain evidence="1 2">CBS 119005</strain>
    </source>
</reference>
<name>A0ACB9YHH3_9PEZI</name>
<protein>
    <submittedName>
        <fullName evidence="1">Uncharacterized protein</fullName>
    </submittedName>
</protein>
<proteinExistence type="predicted"/>
<dbReference type="Proteomes" id="UP001497700">
    <property type="component" value="Unassembled WGS sequence"/>
</dbReference>
<comment type="caution">
    <text evidence="1">The sequence shown here is derived from an EMBL/GenBank/DDBJ whole genome shotgun (WGS) entry which is preliminary data.</text>
</comment>
<gene>
    <name evidence="1" type="ORF">F4820DRAFT_454486</name>
</gene>
<accession>A0ACB9YHH3</accession>
<dbReference type="EMBL" id="MU393683">
    <property type="protein sequence ID" value="KAI4858833.1"/>
    <property type="molecule type" value="Genomic_DNA"/>
</dbReference>
<sequence>MSQLTTQRQSLPYDILEQVSSNIGPTLSDDETNKLFHTVVLRDETDRLHLLIALIRQPALGRYIKVLEIKDKLTFEDTEHLVATAYDEFIAAQPNIILPSKLRRCLSDGLKQGGRATILGLLIAYCPLLEQIDLVIRAYAEDFPWEVLQEVTEEHKAPEQSKIRLLSTGHLSRLQELRIAVPHGPKDQRMLKIFLALPNLTTLVCDLSYDNQQLRTTPEEIGLRSLTLSGPKMDSDALLDLFRLTPQLRFLQMRLSEFEECDNPTTLSQVGEALRRHDSGAYLETLVIEFDARLARCISRQDRIGSLQVLGNLKRLSIGLSELVGRMTLRNPDFNDDDMTSPLMINGELPHALQCLEIQYDLEAVTDIIKYFHDQVIDMISDPTRLNLRQVLLQSDTHGPTLLSYTRNIEDNGWTVTTYDSSLKLGTVEALEGCPMTAEGLLSIIHKEP</sequence>